<evidence type="ECO:0000313" key="10">
    <source>
        <dbReference type="EMBL" id="ADB15723.1"/>
    </source>
</evidence>
<feature type="domain" description="Aminotransferase class V" evidence="9">
    <location>
        <begin position="2"/>
        <end position="375"/>
    </location>
</feature>
<comment type="catalytic activity">
    <reaction evidence="8">
        <text>(sulfur carrier)-H + L-cysteine = (sulfur carrier)-SH + L-alanine</text>
        <dbReference type="Rhea" id="RHEA:43892"/>
        <dbReference type="Rhea" id="RHEA-COMP:14737"/>
        <dbReference type="Rhea" id="RHEA-COMP:14739"/>
        <dbReference type="ChEBI" id="CHEBI:29917"/>
        <dbReference type="ChEBI" id="CHEBI:35235"/>
        <dbReference type="ChEBI" id="CHEBI:57972"/>
        <dbReference type="ChEBI" id="CHEBI:64428"/>
        <dbReference type="EC" id="2.8.1.7"/>
    </reaction>
</comment>
<keyword evidence="7" id="KW-0411">Iron-sulfur</keyword>
<keyword evidence="3 10" id="KW-0808">Transferase</keyword>
<comment type="similarity">
    <text evidence="2">Belongs to the class-V pyridoxal-phosphate-dependent aminotransferase family. NifS/IscS subfamily.</text>
</comment>
<keyword evidence="6" id="KW-0408">Iron</keyword>
<evidence type="ECO:0000256" key="4">
    <source>
        <dbReference type="ARBA" id="ARBA00022723"/>
    </source>
</evidence>
<dbReference type="Proteomes" id="UP000001887">
    <property type="component" value="Chromosome"/>
</dbReference>
<dbReference type="GO" id="GO:0046872">
    <property type="term" value="F:metal ion binding"/>
    <property type="evidence" value="ECO:0007669"/>
    <property type="project" value="UniProtKB-KW"/>
</dbReference>
<evidence type="ECO:0000256" key="6">
    <source>
        <dbReference type="ARBA" id="ARBA00023004"/>
    </source>
</evidence>
<name>D2R8A6_PIRSD</name>
<dbReference type="Pfam" id="PF00266">
    <property type="entry name" value="Aminotran_5"/>
    <property type="match status" value="1"/>
</dbReference>
<keyword evidence="4" id="KW-0479">Metal-binding</keyword>
<evidence type="ECO:0000313" key="11">
    <source>
        <dbReference type="Proteomes" id="UP000001887"/>
    </source>
</evidence>
<dbReference type="GO" id="GO:0008483">
    <property type="term" value="F:transaminase activity"/>
    <property type="evidence" value="ECO:0007669"/>
    <property type="project" value="UniProtKB-KW"/>
</dbReference>
<dbReference type="InterPro" id="IPR000192">
    <property type="entry name" value="Aminotrans_V_dom"/>
</dbReference>
<protein>
    <submittedName>
        <fullName evidence="10">Aminotransferase class V</fullName>
    </submittedName>
</protein>
<dbReference type="PIRSF" id="PIRSF005572">
    <property type="entry name" value="NifS"/>
    <property type="match status" value="1"/>
</dbReference>
<dbReference type="eggNOG" id="COG1104">
    <property type="taxonomic scope" value="Bacteria"/>
</dbReference>
<proteinExistence type="inferred from homology"/>
<dbReference type="InterPro" id="IPR015421">
    <property type="entry name" value="PyrdxlP-dep_Trfase_major"/>
</dbReference>
<reference evidence="10 11" key="1">
    <citation type="journal article" date="2009" name="Stand. Genomic Sci.">
        <title>Complete genome sequence of Pirellula staleyi type strain (ATCC 27377).</title>
        <authorList>
            <person name="Clum A."/>
            <person name="Tindall B.J."/>
            <person name="Sikorski J."/>
            <person name="Ivanova N."/>
            <person name="Mavrommatis K."/>
            <person name="Lucas S."/>
            <person name="Glavina del Rio T."/>
            <person name="Nolan M."/>
            <person name="Chen F."/>
            <person name="Tice H."/>
            <person name="Pitluck S."/>
            <person name="Cheng J.F."/>
            <person name="Chertkov O."/>
            <person name="Brettin T."/>
            <person name="Han C."/>
            <person name="Detter J.C."/>
            <person name="Kuske C."/>
            <person name="Bruce D."/>
            <person name="Goodwin L."/>
            <person name="Ovchinikova G."/>
            <person name="Pati A."/>
            <person name="Mikhailova N."/>
            <person name="Chen A."/>
            <person name="Palaniappan K."/>
            <person name="Land M."/>
            <person name="Hauser L."/>
            <person name="Chang Y.J."/>
            <person name="Jeffries C.D."/>
            <person name="Chain P."/>
            <person name="Rohde M."/>
            <person name="Goker M."/>
            <person name="Bristow J."/>
            <person name="Eisen J.A."/>
            <person name="Markowitz V."/>
            <person name="Hugenholtz P."/>
            <person name="Kyrpides N.C."/>
            <person name="Klenk H.P."/>
            <person name="Lapidus A."/>
        </authorList>
    </citation>
    <scope>NUCLEOTIDE SEQUENCE [LARGE SCALE GENOMIC DNA]</scope>
    <source>
        <strain evidence="11">ATCC 27377 / DSM 6068 / ICPB 4128</strain>
    </source>
</reference>
<dbReference type="PANTHER" id="PTHR11601">
    <property type="entry name" value="CYSTEINE DESULFURYLASE FAMILY MEMBER"/>
    <property type="match status" value="1"/>
</dbReference>
<accession>D2R8A6</accession>
<evidence type="ECO:0000256" key="1">
    <source>
        <dbReference type="ARBA" id="ARBA00001933"/>
    </source>
</evidence>
<evidence type="ECO:0000259" key="9">
    <source>
        <dbReference type="Pfam" id="PF00266"/>
    </source>
</evidence>
<evidence type="ECO:0000256" key="2">
    <source>
        <dbReference type="ARBA" id="ARBA00006490"/>
    </source>
</evidence>
<dbReference type="HOGENOM" id="CLU_003433_0_0_0"/>
<comment type="cofactor">
    <cofactor evidence="1">
        <name>pyridoxal 5'-phosphate</name>
        <dbReference type="ChEBI" id="CHEBI:597326"/>
    </cofactor>
</comment>
<evidence type="ECO:0000256" key="7">
    <source>
        <dbReference type="ARBA" id="ARBA00023014"/>
    </source>
</evidence>
<dbReference type="InterPro" id="IPR015422">
    <property type="entry name" value="PyrdxlP-dep_Trfase_small"/>
</dbReference>
<evidence type="ECO:0000256" key="8">
    <source>
        <dbReference type="ARBA" id="ARBA00050776"/>
    </source>
</evidence>
<dbReference type="OrthoDB" id="9808002at2"/>
<dbReference type="SUPFAM" id="SSF53383">
    <property type="entry name" value="PLP-dependent transferases"/>
    <property type="match status" value="1"/>
</dbReference>
<evidence type="ECO:0000256" key="5">
    <source>
        <dbReference type="ARBA" id="ARBA00022898"/>
    </source>
</evidence>
<dbReference type="Gene3D" id="3.40.640.10">
    <property type="entry name" value="Type I PLP-dependent aspartate aminotransferase-like (Major domain)"/>
    <property type="match status" value="1"/>
</dbReference>
<sequence length="400" mass="42702">MIYLDHNATTPIAPEVLEAMTRAARDFPGNPASQHQLGQRARRQLERCREEIAEAFGADVTSLRGDQLLFTSGGTEANNLALLGLGIADPAIYKITQDRLLVSAIEHPSIRAAALHLKTLGADLQIIPVDETCKIKLEQVASLLADKSHLKPRLVSVMLASNETGALQPMADLACKCREFGVLLHTDAVQAAGKIDVSLKQLGVDALSITPHKFYGPLGIGALLVREGVKLAPQLFGGFQQTSLRPGTESVMLAEGFRAAVALYRQEAADRLEHLRSLRDQLARLLCDGDQAAVVHCAGTPQLPQTLSIAFPGVDRQKLVIAVDMQGVAISSGSACASGSSEPSPTLLAMGLSQELVESTVRLSVGRSTTPAEIKEAARRILFSVNNLRVGRSAGQFSEK</sequence>
<dbReference type="PANTHER" id="PTHR11601:SF34">
    <property type="entry name" value="CYSTEINE DESULFURASE"/>
    <property type="match status" value="1"/>
</dbReference>
<keyword evidence="11" id="KW-1185">Reference proteome</keyword>
<keyword evidence="10" id="KW-0032">Aminotransferase</keyword>
<dbReference type="GO" id="GO:0051536">
    <property type="term" value="F:iron-sulfur cluster binding"/>
    <property type="evidence" value="ECO:0007669"/>
    <property type="project" value="UniProtKB-KW"/>
</dbReference>
<dbReference type="InterPro" id="IPR015424">
    <property type="entry name" value="PyrdxlP-dep_Trfase"/>
</dbReference>
<dbReference type="Gene3D" id="1.10.260.50">
    <property type="match status" value="1"/>
</dbReference>
<dbReference type="Gene3D" id="3.90.1150.10">
    <property type="entry name" value="Aspartate Aminotransferase, domain 1"/>
    <property type="match status" value="1"/>
</dbReference>
<gene>
    <name evidence="10" type="ordered locus">Psta_1039</name>
</gene>
<dbReference type="GO" id="GO:0031071">
    <property type="term" value="F:cysteine desulfurase activity"/>
    <property type="evidence" value="ECO:0007669"/>
    <property type="project" value="UniProtKB-EC"/>
</dbReference>
<keyword evidence="5" id="KW-0663">Pyridoxal phosphate</keyword>
<dbReference type="InterPro" id="IPR016454">
    <property type="entry name" value="Cysteine_dSase"/>
</dbReference>
<dbReference type="KEGG" id="psl:Psta_1039"/>
<evidence type="ECO:0000256" key="3">
    <source>
        <dbReference type="ARBA" id="ARBA00022679"/>
    </source>
</evidence>
<organism evidence="10 11">
    <name type="scientific">Pirellula staleyi (strain ATCC 27377 / DSM 6068 / ICPB 4128)</name>
    <name type="common">Pirella staleyi</name>
    <dbReference type="NCBI Taxonomy" id="530564"/>
    <lineage>
        <taxon>Bacteria</taxon>
        <taxon>Pseudomonadati</taxon>
        <taxon>Planctomycetota</taxon>
        <taxon>Planctomycetia</taxon>
        <taxon>Pirellulales</taxon>
        <taxon>Pirellulaceae</taxon>
        <taxon>Pirellula</taxon>
    </lineage>
</organism>
<dbReference type="EMBL" id="CP001848">
    <property type="protein sequence ID" value="ADB15723.1"/>
    <property type="molecule type" value="Genomic_DNA"/>
</dbReference>
<dbReference type="AlphaFoldDB" id="D2R8A6"/>
<dbReference type="STRING" id="530564.Psta_1039"/>